<dbReference type="RefSeq" id="XP_002766447.1">
    <property type="nucleotide sequence ID" value="XM_002766401.1"/>
</dbReference>
<organism evidence="2">
    <name type="scientific">Perkinsus marinus (strain ATCC 50983 / TXsc)</name>
    <dbReference type="NCBI Taxonomy" id="423536"/>
    <lineage>
        <taxon>Eukaryota</taxon>
        <taxon>Sar</taxon>
        <taxon>Alveolata</taxon>
        <taxon>Perkinsozoa</taxon>
        <taxon>Perkinsea</taxon>
        <taxon>Perkinsida</taxon>
        <taxon>Perkinsidae</taxon>
        <taxon>Perkinsus</taxon>
    </lineage>
</organism>
<name>C5LVP1_PERM5</name>
<sequence>MVAGLRGRGRFLGALWRAEGGSGEHTDMNTAAPLLARLWGGNITHDTAIELKKAVKYSPSKDGSCPRRNAGKRVQGEKGIAGNTLDQVASFLGTGHGLVVICPWFDKSTGGTPSSSEELVVREWLRSRIISEGKGSTLFVGGTDDILIAVHIRRGDLLDRQQHRMTRNHFFAKTVAHILTQLAPDSSAQVVVVSETWREGDHECSRKKKLCNHLGQSVDFEVSLRKQVADLGRDFPGRWRVSVYLDADTARSFLTLVAADLVVLSNSGFSAWAGLLSTGIVLYPADAKAQSVMRRMASEAVSPIPIRLTDAWDQESVAGEWSRYQKCPARHRIRNAVVR</sequence>
<evidence type="ECO:0000313" key="2">
    <source>
        <dbReference type="Proteomes" id="UP000007800"/>
    </source>
</evidence>
<dbReference type="EMBL" id="GG685971">
    <property type="protein sequence ID" value="EEQ99164.1"/>
    <property type="molecule type" value="Genomic_DNA"/>
</dbReference>
<protein>
    <submittedName>
        <fullName evidence="1">Uncharacterized protein</fullName>
    </submittedName>
</protein>
<dbReference type="GeneID" id="9044839"/>
<dbReference type="OMA" id="REGDHEC"/>
<evidence type="ECO:0000313" key="1">
    <source>
        <dbReference type="EMBL" id="EEQ99164.1"/>
    </source>
</evidence>
<dbReference type="InParanoid" id="C5LVP1"/>
<accession>C5LVP1</accession>
<dbReference type="AlphaFoldDB" id="C5LVP1"/>
<reference evidence="1 2" key="1">
    <citation type="submission" date="2008-07" db="EMBL/GenBank/DDBJ databases">
        <authorList>
            <person name="El-Sayed N."/>
            <person name="Caler E."/>
            <person name="Inman J."/>
            <person name="Amedeo P."/>
            <person name="Hass B."/>
            <person name="Wortman J."/>
        </authorList>
    </citation>
    <scope>NUCLEOTIDE SEQUENCE [LARGE SCALE GENOMIC DNA]</scope>
    <source>
        <strain evidence="2">ATCC 50983 / TXsc</strain>
    </source>
</reference>
<dbReference type="OrthoDB" id="10331067at2759"/>
<keyword evidence="2" id="KW-1185">Reference proteome</keyword>
<dbReference type="Proteomes" id="UP000007800">
    <property type="component" value="Unassembled WGS sequence"/>
</dbReference>
<proteinExistence type="predicted"/>
<gene>
    <name evidence="1" type="ORF">Pmar_PMAR018282</name>
</gene>